<feature type="domain" description="Bacterial sugar transferase" evidence="3">
    <location>
        <begin position="7"/>
        <end position="181"/>
    </location>
</feature>
<evidence type="ECO:0000313" key="8">
    <source>
        <dbReference type="Proteomes" id="UP000030184"/>
    </source>
</evidence>
<dbReference type="InterPro" id="IPR003362">
    <property type="entry name" value="Bact_transf"/>
</dbReference>
<gene>
    <name evidence="4" type="ORF">JCM19301_3853</name>
    <name evidence="5" type="ORF">JCM19302_4186</name>
    <name evidence="6" type="ORF">JCM19538_2032</name>
</gene>
<proteinExistence type="inferred from homology"/>
<evidence type="ECO:0000256" key="2">
    <source>
        <dbReference type="SAM" id="Phobius"/>
    </source>
</evidence>
<dbReference type="eggNOG" id="COG2148">
    <property type="taxonomic scope" value="Bacteria"/>
</dbReference>
<dbReference type="EMBL" id="BBNS01000001">
    <property type="protein sequence ID" value="GAL69457.1"/>
    <property type="molecule type" value="Genomic_DNA"/>
</dbReference>
<dbReference type="EMBL" id="BBNR01000001">
    <property type="protein sequence ID" value="GAL65393.1"/>
    <property type="molecule type" value="Genomic_DNA"/>
</dbReference>
<evidence type="ECO:0000313" key="6">
    <source>
        <dbReference type="EMBL" id="GAL89043.1"/>
    </source>
</evidence>
<dbReference type="Pfam" id="PF02397">
    <property type="entry name" value="Bac_transf"/>
    <property type="match status" value="1"/>
</dbReference>
<dbReference type="GO" id="GO:0016780">
    <property type="term" value="F:phosphotransferase activity, for other substituted phosphate groups"/>
    <property type="evidence" value="ECO:0007669"/>
    <property type="project" value="TreeGrafter"/>
</dbReference>
<keyword evidence="2" id="KW-0812">Transmembrane</keyword>
<keyword evidence="5" id="KW-0808">Transferase</keyword>
<dbReference type="Proteomes" id="UP000029646">
    <property type="component" value="Unassembled WGS sequence"/>
</dbReference>
<keyword evidence="8" id="KW-1185">Reference proteome</keyword>
<dbReference type="AlphaFoldDB" id="A0A090WPW6"/>
<dbReference type="Proteomes" id="UP000030184">
    <property type="component" value="Unassembled WGS sequence"/>
</dbReference>
<comment type="similarity">
    <text evidence="1">Belongs to the bacterial sugar transferase family.</text>
</comment>
<accession>A0A090WPW6</accession>
<feature type="transmembrane region" description="Helical" evidence="2">
    <location>
        <begin position="12"/>
        <end position="36"/>
    </location>
</feature>
<dbReference type="RefSeq" id="WP_042240266.1">
    <property type="nucleotide sequence ID" value="NZ_BBNR01000001.1"/>
</dbReference>
<dbReference type="PANTHER" id="PTHR30576:SF8">
    <property type="entry name" value="UNDECAPRENYL-PHOSPHATE GALACTOSE PHOSPHOTRANSFERASE"/>
    <property type="match status" value="1"/>
</dbReference>
<evidence type="ECO:0000313" key="4">
    <source>
        <dbReference type="EMBL" id="GAL65393.1"/>
    </source>
</evidence>
<keyword evidence="2" id="KW-1133">Transmembrane helix</keyword>
<reference evidence="8" key="1">
    <citation type="journal article" date="2014" name="Genome Announc.">
        <title>Draft Genome Sequence of Marine Flavobacterium Jejuia pallidilutea Strain 11shimoA1 and Pigmentation Mutants.</title>
        <authorList>
            <person name="Takatani N."/>
            <person name="Nakanishi M."/>
            <person name="Meirelles P."/>
            <person name="Mino S."/>
            <person name="Suda W."/>
            <person name="Oshima K."/>
            <person name="Hattori M."/>
            <person name="Ohkuma M."/>
            <person name="Hosokawa M."/>
            <person name="Miyashita K."/>
            <person name="Thompson F.L."/>
            <person name="Niwa A."/>
            <person name="Sawabe T."/>
            <person name="Sawabe T."/>
        </authorList>
    </citation>
    <scope>NUCLEOTIDE SEQUENCE [LARGE SCALE GENOMIC DNA]</scope>
    <source>
        <strain evidence="8">JCM 19538</strain>
    </source>
</reference>
<protein>
    <submittedName>
        <fullName evidence="4 5">UDP-N-acetylgalactosaminyltransferase</fullName>
    </submittedName>
</protein>
<evidence type="ECO:0000259" key="3">
    <source>
        <dbReference type="Pfam" id="PF02397"/>
    </source>
</evidence>
<dbReference type="Proteomes" id="UP000029641">
    <property type="component" value="Unassembled WGS sequence"/>
</dbReference>
<sequence length="210" mass="24195">MYRYFIKRFLDFFSALVLLTLLFPVFVVVTVVLFIANQGAPFFVQKRPGKNEKIFSIIKFKTMNDKKDTDGNLLSDTERLTPLGAFIRKTSLDEIPQLINVLKGEMSFIGPRPLLIEYLPYYSDEEKKRHSIRPGITGLAQVSGRNLLNWDDRLAKDIEYVEHVSFKTDFKIFIKTINSVITSKDIVVDPHAVMLNLQEERSSCDAARRD</sequence>
<dbReference type="OrthoDB" id="9808602at2"/>
<dbReference type="PANTHER" id="PTHR30576">
    <property type="entry name" value="COLANIC BIOSYNTHESIS UDP-GLUCOSE LIPID CARRIER TRANSFERASE"/>
    <property type="match status" value="1"/>
</dbReference>
<dbReference type="EMBL" id="BBNY01000005">
    <property type="protein sequence ID" value="GAL89043.1"/>
    <property type="molecule type" value="Genomic_DNA"/>
</dbReference>
<comment type="caution">
    <text evidence="5">The sequence shown here is derived from an EMBL/GenBank/DDBJ whole genome shotgun (WGS) entry which is preliminary data.</text>
</comment>
<keyword evidence="2" id="KW-0472">Membrane</keyword>
<evidence type="ECO:0000256" key="1">
    <source>
        <dbReference type="ARBA" id="ARBA00006464"/>
    </source>
</evidence>
<evidence type="ECO:0000313" key="7">
    <source>
        <dbReference type="Proteomes" id="UP000029646"/>
    </source>
</evidence>
<organism evidence="5 7">
    <name type="scientific">Jejuia pallidilutea</name>
    <dbReference type="NCBI Taxonomy" id="504487"/>
    <lineage>
        <taxon>Bacteria</taxon>
        <taxon>Pseudomonadati</taxon>
        <taxon>Bacteroidota</taxon>
        <taxon>Flavobacteriia</taxon>
        <taxon>Flavobacteriales</taxon>
        <taxon>Flavobacteriaceae</taxon>
        <taxon>Jejuia</taxon>
    </lineage>
</organism>
<evidence type="ECO:0000313" key="5">
    <source>
        <dbReference type="EMBL" id="GAL69457.1"/>
    </source>
</evidence>
<name>A0A090WPW6_9FLAO</name>
<dbReference type="STRING" id="504487.JCM19538_2032"/>